<feature type="region of interest" description="Disordered" evidence="8">
    <location>
        <begin position="1"/>
        <end position="22"/>
    </location>
</feature>
<keyword evidence="4" id="KW-0999">Mitochondrion inner membrane</keyword>
<accession>A0A7J6E7X3</accession>
<dbReference type="PANTHER" id="PTHR14110:SF0">
    <property type="entry name" value="MITOCHONDRIAL IMPORT INNER MEMBRANE TRANSLOCASE SUBUNIT TIM22"/>
    <property type="match status" value="1"/>
</dbReference>
<dbReference type="Pfam" id="PF02466">
    <property type="entry name" value="Tim17"/>
    <property type="match status" value="1"/>
</dbReference>
<evidence type="ECO:0000256" key="1">
    <source>
        <dbReference type="ARBA" id="ARBA00004448"/>
    </source>
</evidence>
<keyword evidence="11" id="KW-1185">Reference proteome</keyword>
<comment type="caution">
    <text evidence="10">The sequence shown here is derived from an EMBL/GenBank/DDBJ whole genome shotgun (WGS) entry which is preliminary data.</text>
</comment>
<keyword evidence="6" id="KW-0496">Mitochondrion</keyword>
<keyword evidence="7 9" id="KW-0472">Membrane</keyword>
<evidence type="ECO:0000256" key="6">
    <source>
        <dbReference type="ARBA" id="ARBA00023128"/>
    </source>
</evidence>
<evidence type="ECO:0000256" key="5">
    <source>
        <dbReference type="ARBA" id="ARBA00022989"/>
    </source>
</evidence>
<dbReference type="AlphaFoldDB" id="A0A7J6E7X3"/>
<evidence type="ECO:0000256" key="9">
    <source>
        <dbReference type="SAM" id="Phobius"/>
    </source>
</evidence>
<keyword evidence="3 9" id="KW-0812">Transmembrane</keyword>
<dbReference type="EMBL" id="JAATIQ010000491">
    <property type="protein sequence ID" value="KAF4353940.1"/>
    <property type="molecule type" value="Genomic_DNA"/>
</dbReference>
<dbReference type="InterPro" id="IPR039175">
    <property type="entry name" value="TIM22"/>
</dbReference>
<reference evidence="10 11" key="1">
    <citation type="journal article" date="2020" name="bioRxiv">
        <title>Sequence and annotation of 42 cannabis genomes reveals extensive copy number variation in cannabinoid synthesis and pathogen resistance genes.</title>
        <authorList>
            <person name="Mckernan K.J."/>
            <person name="Helbert Y."/>
            <person name="Kane L.T."/>
            <person name="Ebling H."/>
            <person name="Zhang L."/>
            <person name="Liu B."/>
            <person name="Eaton Z."/>
            <person name="Mclaughlin S."/>
            <person name="Kingan S."/>
            <person name="Baybayan P."/>
            <person name="Concepcion G."/>
            <person name="Jordan M."/>
            <person name="Riva A."/>
            <person name="Barbazuk W."/>
            <person name="Harkins T."/>
        </authorList>
    </citation>
    <scope>NUCLEOTIDE SEQUENCE [LARGE SCALE GENOMIC DNA]</scope>
    <source>
        <strain evidence="11">cv. Jamaican Lion 4</strain>
        <tissue evidence="10">Leaf</tissue>
    </source>
</reference>
<dbReference type="GO" id="GO:0030943">
    <property type="term" value="F:mitochondrion targeting sequence binding"/>
    <property type="evidence" value="ECO:0007669"/>
    <property type="project" value="TreeGrafter"/>
</dbReference>
<feature type="transmembrane region" description="Helical" evidence="9">
    <location>
        <begin position="45"/>
        <end position="65"/>
    </location>
</feature>
<evidence type="ECO:0000256" key="7">
    <source>
        <dbReference type="ARBA" id="ARBA00023136"/>
    </source>
</evidence>
<organism evidence="10 11">
    <name type="scientific">Cannabis sativa</name>
    <name type="common">Hemp</name>
    <name type="synonym">Marijuana</name>
    <dbReference type="NCBI Taxonomy" id="3483"/>
    <lineage>
        <taxon>Eukaryota</taxon>
        <taxon>Viridiplantae</taxon>
        <taxon>Streptophyta</taxon>
        <taxon>Embryophyta</taxon>
        <taxon>Tracheophyta</taxon>
        <taxon>Spermatophyta</taxon>
        <taxon>Magnoliopsida</taxon>
        <taxon>eudicotyledons</taxon>
        <taxon>Gunneridae</taxon>
        <taxon>Pentapetalae</taxon>
        <taxon>rosids</taxon>
        <taxon>fabids</taxon>
        <taxon>Rosales</taxon>
        <taxon>Cannabaceae</taxon>
        <taxon>Cannabis</taxon>
    </lineage>
</organism>
<evidence type="ECO:0000313" key="11">
    <source>
        <dbReference type="Proteomes" id="UP000583929"/>
    </source>
</evidence>
<name>A0A7J6E7X3_CANSA</name>
<evidence type="ECO:0000256" key="8">
    <source>
        <dbReference type="SAM" id="MobiDB-lite"/>
    </source>
</evidence>
<dbReference type="GO" id="GO:0042721">
    <property type="term" value="C:TIM22 mitochondrial import inner membrane insertion complex"/>
    <property type="evidence" value="ECO:0007669"/>
    <property type="project" value="InterPro"/>
</dbReference>
<protein>
    <submittedName>
        <fullName evidence="10">Uncharacterized protein</fullName>
    </submittedName>
</protein>
<feature type="transmembrane region" description="Helical" evidence="9">
    <location>
        <begin position="80"/>
        <end position="105"/>
    </location>
</feature>
<evidence type="ECO:0000256" key="3">
    <source>
        <dbReference type="ARBA" id="ARBA00022692"/>
    </source>
</evidence>
<dbReference type="GO" id="GO:0008320">
    <property type="term" value="F:protein transmembrane transporter activity"/>
    <property type="evidence" value="ECO:0007669"/>
    <property type="project" value="TreeGrafter"/>
</dbReference>
<proteinExistence type="inferred from homology"/>
<gene>
    <name evidence="10" type="ORF">G4B88_031290</name>
</gene>
<dbReference type="Proteomes" id="UP000583929">
    <property type="component" value="Unassembled WGS sequence"/>
</dbReference>
<sequence>MATSTPDNEVPNASPIPKEVEKPPIEPIRLPTVEEIRGQDIWNYCAVRSVFSGVMVYTSLCFHYLEKFGLFDLTVAESIYLIMLDGVNFVGGALGLAMGLFIGSLDNPITRDEMSGKQQFVYQAKQMGRRSWSSAKAFAVMGFVFSAAECVIEKARAKHDTTNTVVAGCVTGGTISAKGNMFLFSDEKIGAELSIEELGKRDVEFFLFANQQCGEVSCLEGLWKIAIDRRPVYLFL</sequence>
<evidence type="ECO:0000256" key="2">
    <source>
        <dbReference type="ARBA" id="ARBA00008444"/>
    </source>
</evidence>
<comment type="subcellular location">
    <subcellularLocation>
        <location evidence="1">Mitochondrion inner membrane</location>
        <topology evidence="1">Multi-pass membrane protein</topology>
    </subcellularLocation>
</comment>
<dbReference type="PANTHER" id="PTHR14110">
    <property type="entry name" value="MITOCHONDRIAL IMPORT INNER MEMBRANE TRANSLOCASE SUBUNIT TIM22"/>
    <property type="match status" value="1"/>
</dbReference>
<keyword evidence="5 9" id="KW-1133">Transmembrane helix</keyword>
<comment type="similarity">
    <text evidence="2">Belongs to the Tim17/Tim22/Tim23 family.</text>
</comment>
<evidence type="ECO:0000313" key="10">
    <source>
        <dbReference type="EMBL" id="KAF4353940.1"/>
    </source>
</evidence>
<evidence type="ECO:0000256" key="4">
    <source>
        <dbReference type="ARBA" id="ARBA00022792"/>
    </source>
</evidence>
<dbReference type="GO" id="GO:0045039">
    <property type="term" value="P:protein insertion into mitochondrial inner membrane"/>
    <property type="evidence" value="ECO:0007669"/>
    <property type="project" value="InterPro"/>
</dbReference>